<reference evidence="11 12" key="1">
    <citation type="submission" date="2020-05" db="EMBL/GenBank/DDBJ databases">
        <title>Complete closed genome sequence of Defluviicoccus vanus.</title>
        <authorList>
            <person name="Bessarab I."/>
            <person name="Arumugam K."/>
            <person name="Maszenan A.M."/>
            <person name="Seviour R.J."/>
            <person name="Williams R.B."/>
        </authorList>
    </citation>
    <scope>NUCLEOTIDE SEQUENCE [LARGE SCALE GENOMIC DNA]</scope>
    <source>
        <strain evidence="11 12">Ben 114</strain>
    </source>
</reference>
<evidence type="ECO:0000256" key="6">
    <source>
        <dbReference type="ARBA" id="ARBA00022989"/>
    </source>
</evidence>
<comment type="function">
    <text evidence="9">Part of the tripartite ATP-independent periplasmic (TRAP) transport system.</text>
</comment>
<evidence type="ECO:0000256" key="3">
    <source>
        <dbReference type="ARBA" id="ARBA00022475"/>
    </source>
</evidence>
<evidence type="ECO:0000256" key="7">
    <source>
        <dbReference type="ARBA" id="ARBA00023136"/>
    </source>
</evidence>
<name>A0A7H1N5U3_9PROT</name>
<proteinExistence type="inferred from homology"/>
<dbReference type="GO" id="GO:0022857">
    <property type="term" value="F:transmembrane transporter activity"/>
    <property type="evidence" value="ECO:0007669"/>
    <property type="project" value="UniProtKB-UniRule"/>
</dbReference>
<evidence type="ECO:0000259" key="10">
    <source>
        <dbReference type="Pfam" id="PF04290"/>
    </source>
</evidence>
<comment type="similarity">
    <text evidence="8 9">Belongs to the TRAP transporter small permease family.</text>
</comment>
<dbReference type="Proteomes" id="UP000516369">
    <property type="component" value="Chromosome"/>
</dbReference>
<dbReference type="AlphaFoldDB" id="A0A7H1N5U3"/>
<keyword evidence="7 9" id="KW-0472">Membrane</keyword>
<dbReference type="PANTHER" id="PTHR35011">
    <property type="entry name" value="2,3-DIKETO-L-GULONATE TRAP TRANSPORTER SMALL PERMEASE PROTEIN YIAM"/>
    <property type="match status" value="1"/>
</dbReference>
<keyword evidence="5 9" id="KW-0812">Transmembrane</keyword>
<evidence type="ECO:0000256" key="9">
    <source>
        <dbReference type="RuleBase" id="RU369079"/>
    </source>
</evidence>
<sequence>MVVRVPPRPASGRPVRRCHSLLRLSAAIDRLNERVGSAVRWLILLAVVISAGNALVRYLFSTSSNAWLELQWYLFAAVFLLCAGYTLLRNEHVRIDVIFDHLSHGTRAWIDIVGTLLFLFPYALLIIWFAWPLFVESFARGELSADAGGLIRWPVKLLIPTGFLLLLLQGISELIKRIAFLQGRLDDPYAHPGDHGGKSLVLDPFRDNGTAR</sequence>
<feature type="transmembrane region" description="Helical" evidence="9">
    <location>
        <begin position="109"/>
        <end position="131"/>
    </location>
</feature>
<evidence type="ECO:0000256" key="4">
    <source>
        <dbReference type="ARBA" id="ARBA00022519"/>
    </source>
</evidence>
<organism evidence="11 12">
    <name type="scientific">Defluviicoccus vanus</name>
    <dbReference type="NCBI Taxonomy" id="111831"/>
    <lineage>
        <taxon>Bacteria</taxon>
        <taxon>Pseudomonadati</taxon>
        <taxon>Pseudomonadota</taxon>
        <taxon>Alphaproteobacteria</taxon>
        <taxon>Rhodospirillales</taxon>
        <taxon>Rhodospirillaceae</taxon>
        <taxon>Defluviicoccus</taxon>
    </lineage>
</organism>
<evidence type="ECO:0000256" key="1">
    <source>
        <dbReference type="ARBA" id="ARBA00004429"/>
    </source>
</evidence>
<dbReference type="PANTHER" id="PTHR35011:SF4">
    <property type="entry name" value="SLL1102 PROTEIN"/>
    <property type="match status" value="1"/>
</dbReference>
<dbReference type="KEGG" id="dvn:HQ394_02245"/>
<keyword evidence="2 9" id="KW-0813">Transport</keyword>
<gene>
    <name evidence="11" type="ORF">HQ394_02245</name>
</gene>
<keyword evidence="6 9" id="KW-1133">Transmembrane helix</keyword>
<comment type="subcellular location">
    <subcellularLocation>
        <location evidence="1 9">Cell inner membrane</location>
        <topology evidence="1 9">Multi-pass membrane protein</topology>
    </subcellularLocation>
</comment>
<evidence type="ECO:0000313" key="12">
    <source>
        <dbReference type="Proteomes" id="UP000516369"/>
    </source>
</evidence>
<evidence type="ECO:0000256" key="5">
    <source>
        <dbReference type="ARBA" id="ARBA00022692"/>
    </source>
</evidence>
<dbReference type="EMBL" id="CP053923">
    <property type="protein sequence ID" value="QNT71079.1"/>
    <property type="molecule type" value="Genomic_DNA"/>
</dbReference>
<feature type="transmembrane region" description="Helical" evidence="9">
    <location>
        <begin position="72"/>
        <end position="88"/>
    </location>
</feature>
<evidence type="ECO:0000313" key="11">
    <source>
        <dbReference type="EMBL" id="QNT71079.1"/>
    </source>
</evidence>
<feature type="transmembrane region" description="Helical" evidence="9">
    <location>
        <begin position="151"/>
        <end position="168"/>
    </location>
</feature>
<accession>A0A7H1N5U3</accession>
<keyword evidence="4 9" id="KW-0997">Cell inner membrane</keyword>
<dbReference type="InterPro" id="IPR055348">
    <property type="entry name" value="DctQ"/>
</dbReference>
<keyword evidence="12" id="KW-1185">Reference proteome</keyword>
<comment type="subunit">
    <text evidence="9">The complex comprises the extracytoplasmic solute receptor protein and the two transmembrane proteins.</text>
</comment>
<keyword evidence="3" id="KW-1003">Cell membrane</keyword>
<dbReference type="GO" id="GO:0005886">
    <property type="term" value="C:plasma membrane"/>
    <property type="evidence" value="ECO:0007669"/>
    <property type="project" value="UniProtKB-SubCell"/>
</dbReference>
<evidence type="ECO:0000256" key="8">
    <source>
        <dbReference type="ARBA" id="ARBA00038436"/>
    </source>
</evidence>
<feature type="transmembrane region" description="Helical" evidence="9">
    <location>
        <begin position="38"/>
        <end position="60"/>
    </location>
</feature>
<dbReference type="InterPro" id="IPR007387">
    <property type="entry name" value="TRAP_DctQ"/>
</dbReference>
<feature type="domain" description="Tripartite ATP-independent periplasmic transporters DctQ component" evidence="10">
    <location>
        <begin position="47"/>
        <end position="178"/>
    </location>
</feature>
<evidence type="ECO:0000256" key="2">
    <source>
        <dbReference type="ARBA" id="ARBA00022448"/>
    </source>
</evidence>
<protein>
    <recommendedName>
        <fullName evidence="9">TRAP transporter small permease protein</fullName>
    </recommendedName>
</protein>
<dbReference type="Pfam" id="PF04290">
    <property type="entry name" value="DctQ"/>
    <property type="match status" value="1"/>
</dbReference>